<evidence type="ECO:0000313" key="3">
    <source>
        <dbReference type="RefSeq" id="XP_031551682.1"/>
    </source>
</evidence>
<evidence type="ECO:0000259" key="1">
    <source>
        <dbReference type="PROSITE" id="PS50994"/>
    </source>
</evidence>
<dbReference type="InterPro" id="IPR050951">
    <property type="entry name" value="Retrovirus_Pol_polyprotein"/>
</dbReference>
<dbReference type="InterPro" id="IPR001584">
    <property type="entry name" value="Integrase_cat-core"/>
</dbReference>
<dbReference type="GO" id="GO:0003676">
    <property type="term" value="F:nucleic acid binding"/>
    <property type="evidence" value="ECO:0007669"/>
    <property type="project" value="InterPro"/>
</dbReference>
<dbReference type="AlphaFoldDB" id="A0A6P8HGH3"/>
<accession>A0A6P8HGH3</accession>
<protein>
    <submittedName>
        <fullName evidence="3">Uncharacterized protein K02A2.6-like</fullName>
    </submittedName>
</protein>
<organism evidence="2 3">
    <name type="scientific">Actinia tenebrosa</name>
    <name type="common">Australian red waratah sea anemone</name>
    <dbReference type="NCBI Taxonomy" id="6105"/>
    <lineage>
        <taxon>Eukaryota</taxon>
        <taxon>Metazoa</taxon>
        <taxon>Cnidaria</taxon>
        <taxon>Anthozoa</taxon>
        <taxon>Hexacorallia</taxon>
        <taxon>Actiniaria</taxon>
        <taxon>Actiniidae</taxon>
        <taxon>Actinia</taxon>
    </lineage>
</organism>
<dbReference type="Proteomes" id="UP000515163">
    <property type="component" value="Unplaced"/>
</dbReference>
<dbReference type="InParanoid" id="A0A6P8HGH3"/>
<dbReference type="Pfam" id="PF17921">
    <property type="entry name" value="Integrase_H2C2"/>
    <property type="match status" value="1"/>
</dbReference>
<keyword evidence="2" id="KW-1185">Reference proteome</keyword>
<dbReference type="PANTHER" id="PTHR37984">
    <property type="entry name" value="PROTEIN CBG26694"/>
    <property type="match status" value="1"/>
</dbReference>
<dbReference type="GeneID" id="116288955"/>
<dbReference type="InterPro" id="IPR012337">
    <property type="entry name" value="RNaseH-like_sf"/>
</dbReference>
<dbReference type="InterPro" id="IPR036397">
    <property type="entry name" value="RNaseH_sf"/>
</dbReference>
<dbReference type="KEGG" id="aten:116288955"/>
<dbReference type="FunFam" id="3.30.420.10:FF:000063">
    <property type="entry name" value="Retrovirus-related Pol polyprotein from transposon 297-like Protein"/>
    <property type="match status" value="1"/>
</dbReference>
<dbReference type="FunFam" id="1.10.340.70:FF:000003">
    <property type="entry name" value="Protein CBG25708"/>
    <property type="match status" value="1"/>
</dbReference>
<dbReference type="OrthoDB" id="5986604at2759"/>
<sequence length="531" mass="60421">MKKKQVPTTASPRVQRWAVTLRGYDYTIQYRAGKENGNADAFSRLPLPVSRQVQEEDRVLLIQELEGFPLTAEQIRTWTQRDPVLAHVKEYLLRGWPDDSTLDDPLMRPYQTKKLELSVHEGCVLWGARVVIPPVGREQVLKELHQAHPGINRMKGLARSYVWWPSMDKDLENLVQQCETCQVHRKAPAAAPLHPWEWPDQPWKRLHMDYAGPFMGQMFLVVVDAHSKWINAEIMSSTTSAATISKLRAMFATHGLPEVVVSDNGSNFTSQEMEEFLTQNGIVHVTSAPYHPATNGLAERAVQTIKEGLKKVRGDSIETRLQKLLFNYRITPQTTTGKSPAEALMGRKLRCRLDLLHPNLQGKVQQKQSKMKEVHDRQAHPRVFTVGNPVYVRNFGSGLRWIPWVIQETTGPLSYTVTLMDGRGVRRHIDHVRSRHPEKATGSPPQGDSVVITQEVVKDGEQKVEGQDNHVMLQSPRDVVTLATEPLPNNVEERPTTSCDAVACTEVVAVPHERYPRRERRQPAYLRDYEQ</sequence>
<dbReference type="InterPro" id="IPR041588">
    <property type="entry name" value="Integrase_H2C2"/>
</dbReference>
<gene>
    <name evidence="3" type="primary">LOC116288955</name>
</gene>
<dbReference type="GO" id="GO:0015074">
    <property type="term" value="P:DNA integration"/>
    <property type="evidence" value="ECO:0007669"/>
    <property type="project" value="InterPro"/>
</dbReference>
<dbReference type="Gene3D" id="1.10.340.70">
    <property type="match status" value="1"/>
</dbReference>
<reference evidence="3" key="1">
    <citation type="submission" date="2025-08" db="UniProtKB">
        <authorList>
            <consortium name="RefSeq"/>
        </authorList>
    </citation>
    <scope>IDENTIFICATION</scope>
    <source>
        <tissue evidence="3">Tentacle</tissue>
    </source>
</reference>
<dbReference type="Gene3D" id="3.30.420.10">
    <property type="entry name" value="Ribonuclease H-like superfamily/Ribonuclease H"/>
    <property type="match status" value="1"/>
</dbReference>
<proteinExistence type="predicted"/>
<dbReference type="PANTHER" id="PTHR37984:SF13">
    <property type="entry name" value="RIBONUCLEASE H"/>
    <property type="match status" value="1"/>
</dbReference>
<dbReference type="Pfam" id="PF00665">
    <property type="entry name" value="rve"/>
    <property type="match status" value="1"/>
</dbReference>
<dbReference type="SUPFAM" id="SSF53098">
    <property type="entry name" value="Ribonuclease H-like"/>
    <property type="match status" value="1"/>
</dbReference>
<evidence type="ECO:0000313" key="2">
    <source>
        <dbReference type="Proteomes" id="UP000515163"/>
    </source>
</evidence>
<dbReference type="PROSITE" id="PS50994">
    <property type="entry name" value="INTEGRASE"/>
    <property type="match status" value="1"/>
</dbReference>
<dbReference type="RefSeq" id="XP_031551682.1">
    <property type="nucleotide sequence ID" value="XM_031695822.1"/>
</dbReference>
<feature type="domain" description="Integrase catalytic" evidence="1">
    <location>
        <begin position="198"/>
        <end position="348"/>
    </location>
</feature>
<name>A0A6P8HGH3_ACTTE</name>